<evidence type="ECO:0000313" key="9">
    <source>
        <dbReference type="EMBL" id="GLB50613.1"/>
    </source>
</evidence>
<dbReference type="PANTHER" id="PTHR23517:SF2">
    <property type="entry name" value="MULTIDRUG RESISTANCE PROTEIN MDTH"/>
    <property type="match status" value="1"/>
</dbReference>
<dbReference type="PROSITE" id="PS50850">
    <property type="entry name" value="MFS"/>
    <property type="match status" value="1"/>
</dbReference>
<comment type="caution">
    <text evidence="9">The sequence shown here is derived from an EMBL/GenBank/DDBJ whole genome shotgun (WGS) entry which is preliminary data.</text>
</comment>
<dbReference type="InterPro" id="IPR036259">
    <property type="entry name" value="MFS_trans_sf"/>
</dbReference>
<keyword evidence="6 7" id="KW-0472">Membrane</keyword>
<dbReference type="InterPro" id="IPR050171">
    <property type="entry name" value="MFS_Transporters"/>
</dbReference>
<dbReference type="PANTHER" id="PTHR23517">
    <property type="entry name" value="RESISTANCE PROTEIN MDTM, PUTATIVE-RELATED-RELATED"/>
    <property type="match status" value="1"/>
</dbReference>
<name>A0ABQ5MMN2_9FLAO</name>
<feature type="transmembrane region" description="Helical" evidence="7">
    <location>
        <begin position="252"/>
        <end position="271"/>
    </location>
</feature>
<accession>A0ABQ5MMN2</accession>
<evidence type="ECO:0000256" key="4">
    <source>
        <dbReference type="ARBA" id="ARBA00022692"/>
    </source>
</evidence>
<feature type="transmembrane region" description="Helical" evidence="7">
    <location>
        <begin position="310"/>
        <end position="329"/>
    </location>
</feature>
<feature type="transmembrane region" description="Helical" evidence="7">
    <location>
        <begin position="80"/>
        <end position="99"/>
    </location>
</feature>
<evidence type="ECO:0000256" key="1">
    <source>
        <dbReference type="ARBA" id="ARBA00004651"/>
    </source>
</evidence>
<evidence type="ECO:0000256" key="5">
    <source>
        <dbReference type="ARBA" id="ARBA00022989"/>
    </source>
</evidence>
<dbReference type="EMBL" id="BRVO01000004">
    <property type="protein sequence ID" value="GLB50613.1"/>
    <property type="molecule type" value="Genomic_DNA"/>
</dbReference>
<evidence type="ECO:0000259" key="8">
    <source>
        <dbReference type="PROSITE" id="PS50850"/>
    </source>
</evidence>
<keyword evidence="2" id="KW-0813">Transport</keyword>
<keyword evidence="4 7" id="KW-0812">Transmembrane</keyword>
<feature type="transmembrane region" description="Helical" evidence="7">
    <location>
        <begin position="145"/>
        <end position="168"/>
    </location>
</feature>
<dbReference type="InterPro" id="IPR011701">
    <property type="entry name" value="MFS"/>
</dbReference>
<evidence type="ECO:0000256" key="6">
    <source>
        <dbReference type="ARBA" id="ARBA00023136"/>
    </source>
</evidence>
<dbReference type="InterPro" id="IPR020846">
    <property type="entry name" value="MFS_dom"/>
</dbReference>
<dbReference type="Pfam" id="PF07690">
    <property type="entry name" value="MFS_1"/>
    <property type="match status" value="1"/>
</dbReference>
<evidence type="ECO:0000313" key="10">
    <source>
        <dbReference type="Proteomes" id="UP001143543"/>
    </source>
</evidence>
<keyword evidence="10" id="KW-1185">Reference proteome</keyword>
<feature type="transmembrane region" description="Helical" evidence="7">
    <location>
        <begin position="341"/>
        <end position="359"/>
    </location>
</feature>
<gene>
    <name evidence="9" type="ORF">Y10_29810</name>
</gene>
<dbReference type="SUPFAM" id="SSF103473">
    <property type="entry name" value="MFS general substrate transporter"/>
    <property type="match status" value="1"/>
</dbReference>
<feature type="transmembrane region" description="Helical" evidence="7">
    <location>
        <begin position="371"/>
        <end position="393"/>
    </location>
</feature>
<evidence type="ECO:0000256" key="3">
    <source>
        <dbReference type="ARBA" id="ARBA00022475"/>
    </source>
</evidence>
<feature type="transmembrane region" description="Helical" evidence="7">
    <location>
        <begin position="214"/>
        <end position="232"/>
    </location>
</feature>
<feature type="transmembrane region" description="Helical" evidence="7">
    <location>
        <begin position="283"/>
        <end position="304"/>
    </location>
</feature>
<sequence>MKKLALNYVDTFKGLSKEVWWLALITLINRAGTMVIPFLSIYLNKNLGFTKEQVGTVMVCFGLGSLVGSWLGGILTDKIGYYKVMVGSLVLTGILFFGLQFLETYTQFCLGIFIVMTVGDIFRPAVFTALNAYSKEENKTRSLTLIRLAINLGFSVGPAVGGTIIVAFSYTGLFWVDAITCIVAGILLLKVLHPKKAKVLDTHENKKGKSVLTDIPYLMFFGCMVMFSFIFVQLMSTLPLFYEEYYHLPENVIGFILMTNGALIFIFEMPLVKYFENKKIQHLNSVIIGVLLTALGFAVLLYTASMYASILIGMVLLTFGEMVGFPFSNAFAVKRAKRGNFGAYMGLYSMAFSIAHIGGHKFGLESIKAYGFLQTWQFMAIIGAITVVFLFFLKRIIQKEK</sequence>
<keyword evidence="5 7" id="KW-1133">Transmembrane helix</keyword>
<feature type="transmembrane region" description="Helical" evidence="7">
    <location>
        <begin position="54"/>
        <end position="73"/>
    </location>
</feature>
<feature type="transmembrane region" description="Helical" evidence="7">
    <location>
        <begin position="174"/>
        <end position="193"/>
    </location>
</feature>
<dbReference type="RefSeq" id="WP_281766247.1">
    <property type="nucleotide sequence ID" value="NZ_BRVO01000004.1"/>
</dbReference>
<feature type="transmembrane region" description="Helical" evidence="7">
    <location>
        <begin position="20"/>
        <end position="42"/>
    </location>
</feature>
<evidence type="ECO:0000256" key="2">
    <source>
        <dbReference type="ARBA" id="ARBA00022448"/>
    </source>
</evidence>
<dbReference type="Gene3D" id="1.20.1250.20">
    <property type="entry name" value="MFS general substrate transporter like domains"/>
    <property type="match status" value="1"/>
</dbReference>
<reference evidence="9" key="1">
    <citation type="submission" date="2022-07" db="EMBL/GenBank/DDBJ databases">
        <title>Taxonomy of Novel Oxalotrophic and Methylotrophic Bacteria.</title>
        <authorList>
            <person name="Sahin N."/>
            <person name="Tani A."/>
        </authorList>
    </citation>
    <scope>NUCLEOTIDE SEQUENCE</scope>
    <source>
        <strain evidence="9">Y10</strain>
    </source>
</reference>
<organism evidence="9 10">
    <name type="scientific">Neptunitalea lumnitzerae</name>
    <dbReference type="NCBI Taxonomy" id="2965509"/>
    <lineage>
        <taxon>Bacteria</taxon>
        <taxon>Pseudomonadati</taxon>
        <taxon>Bacteroidota</taxon>
        <taxon>Flavobacteriia</taxon>
        <taxon>Flavobacteriales</taxon>
        <taxon>Flavobacteriaceae</taxon>
        <taxon>Neptunitalea</taxon>
    </lineage>
</organism>
<dbReference type="CDD" id="cd17329">
    <property type="entry name" value="MFS_MdtH_MDR_like"/>
    <property type="match status" value="1"/>
</dbReference>
<dbReference type="Proteomes" id="UP001143543">
    <property type="component" value="Unassembled WGS sequence"/>
</dbReference>
<comment type="subcellular location">
    <subcellularLocation>
        <location evidence="1">Cell membrane</location>
        <topology evidence="1">Multi-pass membrane protein</topology>
    </subcellularLocation>
</comment>
<feature type="transmembrane region" description="Helical" evidence="7">
    <location>
        <begin position="105"/>
        <end position="133"/>
    </location>
</feature>
<keyword evidence="3" id="KW-1003">Cell membrane</keyword>
<evidence type="ECO:0000256" key="7">
    <source>
        <dbReference type="SAM" id="Phobius"/>
    </source>
</evidence>
<feature type="domain" description="Major facilitator superfamily (MFS) profile" evidence="8">
    <location>
        <begin position="18"/>
        <end position="398"/>
    </location>
</feature>
<protein>
    <submittedName>
        <fullName evidence="9">MFS transporter</fullName>
    </submittedName>
</protein>
<proteinExistence type="predicted"/>